<evidence type="ECO:0000313" key="4">
    <source>
        <dbReference type="Proteomes" id="UP000316626"/>
    </source>
</evidence>
<dbReference type="Pfam" id="PF13472">
    <property type="entry name" value="Lipase_GDSL_2"/>
    <property type="match status" value="1"/>
</dbReference>
<feature type="domain" description="SGNH hydrolase-type esterase" evidence="2">
    <location>
        <begin position="53"/>
        <end position="244"/>
    </location>
</feature>
<keyword evidence="4" id="KW-1185">Reference proteome</keyword>
<dbReference type="OrthoDB" id="252349at2"/>
<dbReference type="Proteomes" id="UP000316626">
    <property type="component" value="Unassembled WGS sequence"/>
</dbReference>
<dbReference type="EMBL" id="VDGI01000004">
    <property type="protein sequence ID" value="TQR20701.1"/>
    <property type="molecule type" value="Genomic_DNA"/>
</dbReference>
<dbReference type="GO" id="GO:0004622">
    <property type="term" value="F:phosphatidylcholine lysophospholipase activity"/>
    <property type="evidence" value="ECO:0007669"/>
    <property type="project" value="TreeGrafter"/>
</dbReference>
<evidence type="ECO:0000313" key="3">
    <source>
        <dbReference type="EMBL" id="TQR20701.1"/>
    </source>
</evidence>
<keyword evidence="1" id="KW-0732">Signal</keyword>
<dbReference type="AlphaFoldDB" id="A0A544TTC4"/>
<dbReference type="PROSITE" id="PS51257">
    <property type="entry name" value="PROKAR_LIPOPROTEIN"/>
    <property type="match status" value="1"/>
</dbReference>
<dbReference type="InterPro" id="IPR036514">
    <property type="entry name" value="SGNH_hydro_sf"/>
</dbReference>
<dbReference type="PANTHER" id="PTHR30383:SF27">
    <property type="entry name" value="SPORE GERMINATION LIPASE LIPC"/>
    <property type="match status" value="1"/>
</dbReference>
<comment type="caution">
    <text evidence="3">The sequence shown here is derived from an EMBL/GenBank/DDBJ whole genome shotgun (WGS) entry which is preliminary data.</text>
</comment>
<gene>
    <name evidence="3" type="ORF">FG384_06310</name>
</gene>
<dbReference type="RefSeq" id="WP_142641740.1">
    <property type="nucleotide sequence ID" value="NZ_VDGI01000004.1"/>
</dbReference>
<reference evidence="3 4" key="1">
    <citation type="submission" date="2019-06" db="EMBL/GenBank/DDBJ databases">
        <title>Psychrobacillus vulpis sp. nov., a new species isolated from feces of a red fox that inhabits in The Tablas de Daimiel Natural Park, Albacete, Spain.</title>
        <authorList>
            <person name="Rodriguez M."/>
            <person name="Reina J.C."/>
            <person name="Bejar V."/>
            <person name="Llamas I."/>
        </authorList>
    </citation>
    <scope>NUCLEOTIDE SEQUENCE [LARGE SCALE GENOMIC DNA]</scope>
    <source>
        <strain evidence="3 4">Z8</strain>
    </source>
</reference>
<evidence type="ECO:0000256" key="1">
    <source>
        <dbReference type="SAM" id="SignalP"/>
    </source>
</evidence>
<dbReference type="SUPFAM" id="SSF52266">
    <property type="entry name" value="SGNH hydrolase"/>
    <property type="match status" value="1"/>
</dbReference>
<dbReference type="PANTHER" id="PTHR30383">
    <property type="entry name" value="THIOESTERASE 1/PROTEASE 1/LYSOPHOSPHOLIPASE L1"/>
    <property type="match status" value="1"/>
</dbReference>
<dbReference type="InterPro" id="IPR051532">
    <property type="entry name" value="Ester_Hydrolysis_Enzymes"/>
</dbReference>
<feature type="chain" id="PRO_5038340306" evidence="1">
    <location>
        <begin position="19"/>
        <end position="268"/>
    </location>
</feature>
<name>A0A544TTC4_9BACI</name>
<dbReference type="InterPro" id="IPR013830">
    <property type="entry name" value="SGNH_hydro"/>
</dbReference>
<feature type="signal peptide" evidence="1">
    <location>
        <begin position="1"/>
        <end position="18"/>
    </location>
</feature>
<proteinExistence type="predicted"/>
<evidence type="ECO:0000259" key="2">
    <source>
        <dbReference type="Pfam" id="PF13472"/>
    </source>
</evidence>
<accession>A0A544TTC4</accession>
<protein>
    <submittedName>
        <fullName evidence="3">GDSL family lipase</fullName>
    </submittedName>
</protein>
<sequence>MKYIINLLCIILLSGCVAQDTKTVDFTKKEAISFEEYIIPYTFFPRKLQLVGMGDSLTKGVGDEMKREGYIGRVRTELLQYKGIEDVILTNTALRGRRSDQLLKLLRDGDIDHSIRNADLIMITIGGNDLMKIVKKDLFNLQVGSFDKGLVSFEKNYIKIMDHIREINSEAKIALIGIYNPLSLVTDEFNEFDTIIYDWNKTIESIAEDDENACFISIEKHFDTNANLVYHTDFFHPNGKGYQLMKESIMSSLQGCGFIDTQNRELLF</sequence>
<organism evidence="3 4">
    <name type="scientific">Psychrobacillus vulpis</name>
    <dbReference type="NCBI Taxonomy" id="2325572"/>
    <lineage>
        <taxon>Bacteria</taxon>
        <taxon>Bacillati</taxon>
        <taxon>Bacillota</taxon>
        <taxon>Bacilli</taxon>
        <taxon>Bacillales</taxon>
        <taxon>Bacillaceae</taxon>
        <taxon>Psychrobacillus</taxon>
    </lineage>
</organism>
<dbReference type="Gene3D" id="3.40.50.1110">
    <property type="entry name" value="SGNH hydrolase"/>
    <property type="match status" value="1"/>
</dbReference>